<feature type="coiled-coil region" evidence="1">
    <location>
        <begin position="3"/>
        <end position="30"/>
    </location>
</feature>
<evidence type="ECO:0000256" key="1">
    <source>
        <dbReference type="SAM" id="Coils"/>
    </source>
</evidence>
<gene>
    <name evidence="4" type="ORF">VitviT2T_024727</name>
</gene>
<feature type="domain" description="DUF7610" evidence="3">
    <location>
        <begin position="13"/>
        <end position="89"/>
    </location>
</feature>
<dbReference type="EMBL" id="CP126663">
    <property type="protein sequence ID" value="WKA06847.1"/>
    <property type="molecule type" value="Genomic_DNA"/>
</dbReference>
<keyword evidence="2" id="KW-0472">Membrane</keyword>
<protein>
    <recommendedName>
        <fullName evidence="3">DUF7610 domain-containing protein</fullName>
    </recommendedName>
</protein>
<dbReference type="Pfam" id="PF24583">
    <property type="entry name" value="DUF7610"/>
    <property type="match status" value="1"/>
</dbReference>
<evidence type="ECO:0000256" key="2">
    <source>
        <dbReference type="SAM" id="Phobius"/>
    </source>
</evidence>
<evidence type="ECO:0000313" key="5">
    <source>
        <dbReference type="Proteomes" id="UP001227230"/>
    </source>
</evidence>
<keyword evidence="2" id="KW-0812">Transmembrane</keyword>
<name>A0ABY9DGX0_VITVI</name>
<feature type="transmembrane region" description="Helical" evidence="2">
    <location>
        <begin position="166"/>
        <end position="189"/>
    </location>
</feature>
<proteinExistence type="predicted"/>
<keyword evidence="5" id="KW-1185">Reference proteome</keyword>
<evidence type="ECO:0000259" key="3">
    <source>
        <dbReference type="Pfam" id="PF24583"/>
    </source>
</evidence>
<accession>A0ABY9DGX0</accession>
<organism evidence="4 5">
    <name type="scientific">Vitis vinifera</name>
    <name type="common">Grape</name>
    <dbReference type="NCBI Taxonomy" id="29760"/>
    <lineage>
        <taxon>Eukaryota</taxon>
        <taxon>Viridiplantae</taxon>
        <taxon>Streptophyta</taxon>
        <taxon>Embryophyta</taxon>
        <taxon>Tracheophyta</taxon>
        <taxon>Spermatophyta</taxon>
        <taxon>Magnoliopsida</taxon>
        <taxon>eudicotyledons</taxon>
        <taxon>Gunneridae</taxon>
        <taxon>Pentapetalae</taxon>
        <taxon>rosids</taxon>
        <taxon>Vitales</taxon>
        <taxon>Vitaceae</taxon>
        <taxon>Viteae</taxon>
        <taxon>Vitis</taxon>
    </lineage>
</organism>
<keyword evidence="2" id="KW-1133">Transmembrane helix</keyword>
<sequence>MRSSNMAKRYAILQKKLQELESQLNQVISLPSETPCHQLLAESIQQRFLFFNNLLSAETVSHPKRPHHLRHIAQRLTELESAFHAWDEFRTSAPDHVETGSACSCTESCLNDDAGDGCWEMGSLVYEDPEGFFEGAGEEKKEATEAVAREAERDERDVRREEGERVLIGGGCGVLVVGVALVSLVILQFSSFDYRHEFFLAPT</sequence>
<keyword evidence="1" id="KW-0175">Coiled coil</keyword>
<reference evidence="4 5" key="1">
    <citation type="journal article" date="2023" name="Hortic Res">
        <title>The complete reference genome for grapevine (Vitis vinifera L.) genetics and breeding.</title>
        <authorList>
            <person name="Shi X."/>
            <person name="Cao S."/>
            <person name="Wang X."/>
            <person name="Huang S."/>
            <person name="Wang Y."/>
            <person name="Liu Z."/>
            <person name="Liu W."/>
            <person name="Leng X."/>
            <person name="Peng Y."/>
            <person name="Wang N."/>
            <person name="Wang Y."/>
            <person name="Ma Z."/>
            <person name="Xu X."/>
            <person name="Zhang F."/>
            <person name="Xue H."/>
            <person name="Zhong H."/>
            <person name="Wang Y."/>
            <person name="Zhang K."/>
            <person name="Velt A."/>
            <person name="Avia K."/>
            <person name="Holtgrawe D."/>
            <person name="Grimplet J."/>
            <person name="Matus J.T."/>
            <person name="Ware D."/>
            <person name="Wu X."/>
            <person name="Wang H."/>
            <person name="Liu C."/>
            <person name="Fang Y."/>
            <person name="Rustenholz C."/>
            <person name="Cheng Z."/>
            <person name="Xiao H."/>
            <person name="Zhou Y."/>
        </authorList>
    </citation>
    <scope>NUCLEOTIDE SEQUENCE [LARGE SCALE GENOMIC DNA]</scope>
    <source>
        <strain evidence="5">cv. Pinot noir / PN40024</strain>
        <tissue evidence="4">Leaf</tissue>
    </source>
</reference>
<dbReference type="Proteomes" id="UP001227230">
    <property type="component" value="Chromosome 16"/>
</dbReference>
<evidence type="ECO:0000313" key="4">
    <source>
        <dbReference type="EMBL" id="WKA06847.1"/>
    </source>
</evidence>
<dbReference type="InterPro" id="IPR056029">
    <property type="entry name" value="DUF7610"/>
</dbReference>